<dbReference type="Pfam" id="PF23357">
    <property type="entry name" value="DUF7088"/>
    <property type="match status" value="1"/>
</dbReference>
<sequence>MPSGWPAKHMTGSNSSRFALRLQGAVALLLFLAAIGLLGYLAHTYDRRFDWTASGRNSLSQASRQVLEKLPEPVTATVFARPNPELRASLDDLLRRYAAASPKFTVSFVNPDQAPARVKELGIRADGTVLLELAGRREKLEQLDEQALTSALMRLSRSGERRLIFLAGHGERSPDGQANHDLSTFTTALREQGVLATRPDPASGKDLPTDATLVVTAPAVDLTGDEVGAIQRFLTAGGNLLWLADPGPLHGLEPIAAELGLRFVPGTLIDPVGQAIAGSAHFAIATADNYRFHAALAGFEFMTLFPLAAGLEHDPKEPWAATDLIELGASGWAETGPLAEKVNFDEGQDRQGPFILAAAFTRMQGEREQRAVVVGDGDFLSNSYVGNGGNLNLGLNLVNWLAADEGLVSIPPRTAPDTELSLSRDNSLLIGFGFLFGLPAAFAAAGLGVWLRRRGR</sequence>
<feature type="domain" description="ABC-type uncharacterised transport system" evidence="2">
    <location>
        <begin position="161"/>
        <end position="388"/>
    </location>
</feature>
<dbReference type="InterPro" id="IPR019196">
    <property type="entry name" value="ABC_transp_unknown"/>
</dbReference>
<dbReference type="KEGG" id="gbi:PG2T_10110"/>
<dbReference type="STRING" id="1810504.PG2T_10110"/>
<name>A0A1B1YUV7_9GAMM</name>
<dbReference type="Proteomes" id="UP000092952">
    <property type="component" value="Chromosome"/>
</dbReference>
<protein>
    <submittedName>
        <fullName evidence="4">Uncharacterized protein</fullName>
    </submittedName>
</protein>
<gene>
    <name evidence="4" type="ORF">PG2T_10110</name>
</gene>
<keyword evidence="1" id="KW-1133">Transmembrane helix</keyword>
<proteinExistence type="predicted"/>
<evidence type="ECO:0000259" key="3">
    <source>
        <dbReference type="Pfam" id="PF23357"/>
    </source>
</evidence>
<feature type="transmembrane region" description="Helical" evidence="1">
    <location>
        <begin position="20"/>
        <end position="42"/>
    </location>
</feature>
<accession>A0A1B1YUV7</accession>
<keyword evidence="1" id="KW-0812">Transmembrane</keyword>
<organism evidence="4 5">
    <name type="scientific">Immundisolibacter cernigliae</name>
    <dbReference type="NCBI Taxonomy" id="1810504"/>
    <lineage>
        <taxon>Bacteria</taxon>
        <taxon>Pseudomonadati</taxon>
        <taxon>Pseudomonadota</taxon>
        <taxon>Gammaproteobacteria</taxon>
        <taxon>Immundisolibacterales</taxon>
        <taxon>Immundisolibacteraceae</taxon>
        <taxon>Immundisolibacter</taxon>
    </lineage>
</organism>
<feature type="domain" description="DUF7088" evidence="3">
    <location>
        <begin position="55"/>
        <end position="124"/>
    </location>
</feature>
<dbReference type="InterPro" id="IPR029062">
    <property type="entry name" value="Class_I_gatase-like"/>
</dbReference>
<evidence type="ECO:0000259" key="2">
    <source>
        <dbReference type="Pfam" id="PF09822"/>
    </source>
</evidence>
<keyword evidence="1" id="KW-0472">Membrane</keyword>
<keyword evidence="5" id="KW-1185">Reference proteome</keyword>
<feature type="transmembrane region" description="Helical" evidence="1">
    <location>
        <begin position="428"/>
        <end position="451"/>
    </location>
</feature>
<dbReference type="SUPFAM" id="SSF52317">
    <property type="entry name" value="Class I glutamine amidotransferase-like"/>
    <property type="match status" value="1"/>
</dbReference>
<dbReference type="EMBL" id="CP014671">
    <property type="protein sequence ID" value="ANX04497.1"/>
    <property type="molecule type" value="Genomic_DNA"/>
</dbReference>
<evidence type="ECO:0000313" key="4">
    <source>
        <dbReference type="EMBL" id="ANX04497.1"/>
    </source>
</evidence>
<dbReference type="AlphaFoldDB" id="A0A1B1YUV7"/>
<dbReference type="Pfam" id="PF09822">
    <property type="entry name" value="ABC_transp_aux"/>
    <property type="match status" value="1"/>
</dbReference>
<evidence type="ECO:0000313" key="5">
    <source>
        <dbReference type="Proteomes" id="UP000092952"/>
    </source>
</evidence>
<evidence type="ECO:0000256" key="1">
    <source>
        <dbReference type="SAM" id="Phobius"/>
    </source>
</evidence>
<dbReference type="InterPro" id="IPR055396">
    <property type="entry name" value="DUF7088"/>
</dbReference>
<dbReference type="InParanoid" id="A0A1B1YUV7"/>
<reference evidence="5" key="1">
    <citation type="submission" date="2016-03" db="EMBL/GenBank/DDBJ databases">
        <title>Complete genome sequence of Solimmundus cernigliae, representing a novel lineage of polycyclic aromatic hydrocarbon degraders within the Gammaproteobacteria.</title>
        <authorList>
            <person name="Singleton D.R."/>
            <person name="Dickey A.N."/>
            <person name="Scholl E.H."/>
            <person name="Wright F.A."/>
            <person name="Aitken M.D."/>
        </authorList>
    </citation>
    <scope>NUCLEOTIDE SEQUENCE [LARGE SCALE GENOMIC DNA]</scope>
    <source>
        <strain evidence="5">TR3.2</strain>
    </source>
</reference>